<keyword evidence="1" id="KW-1133">Transmembrane helix</keyword>
<feature type="transmembrane region" description="Helical" evidence="1">
    <location>
        <begin position="157"/>
        <end position="174"/>
    </location>
</feature>
<evidence type="ECO:0000313" key="3">
    <source>
        <dbReference type="Proteomes" id="UP000297998"/>
    </source>
</evidence>
<dbReference type="Proteomes" id="UP000297998">
    <property type="component" value="Unassembled WGS sequence"/>
</dbReference>
<keyword evidence="3" id="KW-1185">Reference proteome</keyword>
<dbReference type="AlphaFoldDB" id="A0A4Z1ASA1"/>
<protein>
    <submittedName>
        <fullName evidence="2">Uncharacterized protein</fullName>
    </submittedName>
</protein>
<evidence type="ECO:0000313" key="2">
    <source>
        <dbReference type="EMBL" id="TGN21443.1"/>
    </source>
</evidence>
<reference evidence="2 3" key="1">
    <citation type="submission" date="2019-03" db="EMBL/GenBank/DDBJ databases">
        <title>Empedobacter tilapiae sp. nov., isolated from an intestine of Nile tilapia Oreochromis niloticus.</title>
        <authorList>
            <person name="Kim Y.-O."/>
            <person name="Yoon J.-H."/>
        </authorList>
    </citation>
    <scope>NUCLEOTIDE SEQUENCE [LARGE SCALE GENOMIC DNA]</scope>
    <source>
        <strain evidence="2 3">MRS2</strain>
    </source>
</reference>
<proteinExistence type="predicted"/>
<feature type="transmembrane region" description="Helical" evidence="1">
    <location>
        <begin position="12"/>
        <end position="33"/>
    </location>
</feature>
<accession>A0A4Z1ASA1</accession>
<dbReference type="OrthoDB" id="1444853at2"/>
<dbReference type="EMBL" id="SRPE01000021">
    <property type="protein sequence ID" value="TGN21443.1"/>
    <property type="molecule type" value="Genomic_DNA"/>
</dbReference>
<keyword evidence="1" id="KW-0472">Membrane</keyword>
<evidence type="ECO:0000256" key="1">
    <source>
        <dbReference type="SAM" id="Phobius"/>
    </source>
</evidence>
<keyword evidence="1" id="KW-0812">Transmembrane</keyword>
<gene>
    <name evidence="2" type="ORF">E4J94_17440</name>
</gene>
<sequence length="181" mass="20882">MYFAKGQNNCLFIFIVIFGIFFSITAIGIDYLFNNSFGASTPINVKTENQTNEALKIYSIVFWDNEWNGKGNYAYFDSNLNPNEKSNDFWFENDGTKEFWIIAKNQKKEIVYLEIFSDNQQSYNLNIINQNNIDPIKTSIAKQLTSNLDKSLLIRKVLILLNYLLMSLILLSVIKKTAGNN</sequence>
<comment type="caution">
    <text evidence="2">The sequence shown here is derived from an EMBL/GenBank/DDBJ whole genome shotgun (WGS) entry which is preliminary data.</text>
</comment>
<dbReference type="RefSeq" id="WP_135837060.1">
    <property type="nucleotide sequence ID" value="NZ_SRPE01000021.1"/>
</dbReference>
<name>A0A4Z1ASA1_9FLAO</name>
<organism evidence="2 3">
    <name type="scientific">Empedobacter tilapiae</name>
    <dbReference type="NCBI Taxonomy" id="2491114"/>
    <lineage>
        <taxon>Bacteria</taxon>
        <taxon>Pseudomonadati</taxon>
        <taxon>Bacteroidota</taxon>
        <taxon>Flavobacteriia</taxon>
        <taxon>Flavobacteriales</taxon>
        <taxon>Weeksellaceae</taxon>
        <taxon>Empedobacter</taxon>
    </lineage>
</organism>